<dbReference type="Gene3D" id="2.60.40.1890">
    <property type="entry name" value="PCu(A)C copper chaperone"/>
    <property type="match status" value="1"/>
</dbReference>
<accession>K7A2E1</accession>
<dbReference type="Pfam" id="PF04314">
    <property type="entry name" value="PCuAC"/>
    <property type="match status" value="1"/>
</dbReference>
<dbReference type="InterPro" id="IPR036182">
    <property type="entry name" value="PCuAC_sf"/>
</dbReference>
<dbReference type="InterPro" id="IPR007410">
    <property type="entry name" value="LpqE-like"/>
</dbReference>
<keyword evidence="1" id="KW-0732">Signal</keyword>
<dbReference type="SUPFAM" id="SSF110087">
    <property type="entry name" value="DR1885-like metal-binding protein"/>
    <property type="match status" value="1"/>
</dbReference>
<reference evidence="2 3" key="1">
    <citation type="journal article" date="2013" name="Genome Announc.">
        <title>Complete Genome Sequence of Glaciecola psychrophila Strain 170T.</title>
        <authorList>
            <person name="Yin J."/>
            <person name="Chen J."/>
            <person name="Liu G."/>
            <person name="Yu Y."/>
            <person name="Song L."/>
            <person name="Wang X."/>
            <person name="Qu X."/>
        </authorList>
    </citation>
    <scope>NUCLEOTIDE SEQUENCE [LARGE SCALE GENOMIC DNA]</scope>
    <source>
        <strain evidence="2 3">170</strain>
    </source>
</reference>
<dbReference type="KEGG" id="gps:C427_5217"/>
<evidence type="ECO:0008006" key="4">
    <source>
        <dbReference type="Google" id="ProtNLM"/>
    </source>
</evidence>
<evidence type="ECO:0000256" key="1">
    <source>
        <dbReference type="SAM" id="SignalP"/>
    </source>
</evidence>
<gene>
    <name evidence="2" type="ORF">C427_5217</name>
</gene>
<dbReference type="PANTHER" id="PTHR36302">
    <property type="entry name" value="BLR7088 PROTEIN"/>
    <property type="match status" value="1"/>
</dbReference>
<dbReference type="HOGENOM" id="CLU_100939_1_2_6"/>
<dbReference type="PATRIC" id="fig|1129794.4.peg.5199"/>
<dbReference type="Proteomes" id="UP000011864">
    <property type="component" value="Chromosome"/>
</dbReference>
<organism evidence="2 3">
    <name type="scientific">Paraglaciecola psychrophila 170</name>
    <dbReference type="NCBI Taxonomy" id="1129794"/>
    <lineage>
        <taxon>Bacteria</taxon>
        <taxon>Pseudomonadati</taxon>
        <taxon>Pseudomonadota</taxon>
        <taxon>Gammaproteobacteria</taxon>
        <taxon>Alteromonadales</taxon>
        <taxon>Alteromonadaceae</taxon>
        <taxon>Paraglaciecola</taxon>
    </lineage>
</organism>
<dbReference type="RefSeq" id="WP_007636004.1">
    <property type="nucleotide sequence ID" value="NC_020514.1"/>
</dbReference>
<dbReference type="InterPro" id="IPR058248">
    <property type="entry name" value="Lxx211020-like"/>
</dbReference>
<evidence type="ECO:0000313" key="2">
    <source>
        <dbReference type="EMBL" id="AGH47314.1"/>
    </source>
</evidence>
<dbReference type="OrthoDB" id="9796962at2"/>
<protein>
    <recommendedName>
        <fullName evidence="4">Copper chaperone PCu(A)C</fullName>
    </recommendedName>
</protein>
<proteinExistence type="predicted"/>
<sequence length="143" mass="15479">MLRLILLLCSLVTGALYAEVTITNATVRLLPPGVPNTAAYFSVQNSSDTDQILIGASADFATKAEIHNHILVDDMMRMQQQSEVVIKSGETVQFAPGGLHIMLFGLKEPLLEGQSVAISLQTQDGESIMITANVARPSEHKHH</sequence>
<keyword evidence="3" id="KW-1185">Reference proteome</keyword>
<dbReference type="STRING" id="1129794.C427_5217"/>
<dbReference type="EMBL" id="CP003837">
    <property type="protein sequence ID" value="AGH47314.1"/>
    <property type="molecule type" value="Genomic_DNA"/>
</dbReference>
<feature type="signal peptide" evidence="1">
    <location>
        <begin position="1"/>
        <end position="18"/>
    </location>
</feature>
<dbReference type="eggNOG" id="COG2847">
    <property type="taxonomic scope" value="Bacteria"/>
</dbReference>
<evidence type="ECO:0000313" key="3">
    <source>
        <dbReference type="Proteomes" id="UP000011864"/>
    </source>
</evidence>
<name>K7A2E1_9ALTE</name>
<feature type="chain" id="PRO_5003902493" description="Copper chaperone PCu(A)C" evidence="1">
    <location>
        <begin position="19"/>
        <end position="143"/>
    </location>
</feature>
<dbReference type="PANTHER" id="PTHR36302:SF1">
    <property type="entry name" value="COPPER CHAPERONE PCU(A)C"/>
    <property type="match status" value="1"/>
</dbReference>
<dbReference type="AlphaFoldDB" id="K7A2E1"/>